<dbReference type="Proteomes" id="UP000668214">
    <property type="component" value="Unassembled WGS sequence"/>
</dbReference>
<evidence type="ECO:0000256" key="1">
    <source>
        <dbReference type="ARBA" id="ARBA00002508"/>
    </source>
</evidence>
<feature type="transmembrane region" description="Helical" evidence="6">
    <location>
        <begin position="119"/>
        <end position="138"/>
    </location>
</feature>
<dbReference type="Gene3D" id="3.50.20.20">
    <property type="entry name" value="Janus/Ocnus"/>
    <property type="match status" value="1"/>
</dbReference>
<dbReference type="EMBL" id="JAANIA010000992">
    <property type="protein sequence ID" value="KAG5322244.1"/>
    <property type="molecule type" value="Genomic_DNA"/>
</dbReference>
<evidence type="ECO:0000256" key="4">
    <source>
        <dbReference type="ARBA" id="ARBA00022928"/>
    </source>
</evidence>
<comment type="caution">
    <text evidence="7">The sequence shown here is derived from an EMBL/GenBank/DDBJ whole genome shotgun (WGS) entry which is preliminary data.</text>
</comment>
<dbReference type="AlphaFoldDB" id="A0A836EXL9"/>
<keyword evidence="4" id="KW-0726">Sexual differentiation</keyword>
<comment type="similarity">
    <text evidence="2">Belongs to the janus family.</text>
</comment>
<organism evidence="7 8">
    <name type="scientific">Pseudoatta argentina</name>
    <dbReference type="NCBI Taxonomy" id="621737"/>
    <lineage>
        <taxon>Eukaryota</taxon>
        <taxon>Metazoa</taxon>
        <taxon>Ecdysozoa</taxon>
        <taxon>Arthropoda</taxon>
        <taxon>Hexapoda</taxon>
        <taxon>Insecta</taxon>
        <taxon>Pterygota</taxon>
        <taxon>Neoptera</taxon>
        <taxon>Endopterygota</taxon>
        <taxon>Hymenoptera</taxon>
        <taxon>Apocrita</taxon>
        <taxon>Aculeata</taxon>
        <taxon>Formicoidea</taxon>
        <taxon>Formicidae</taxon>
        <taxon>Myrmicinae</taxon>
        <taxon>Pseudoatta</taxon>
    </lineage>
</organism>
<feature type="region of interest" description="Disordered" evidence="5">
    <location>
        <begin position="1079"/>
        <end position="1138"/>
    </location>
</feature>
<dbReference type="GO" id="GO:0005829">
    <property type="term" value="C:cytosol"/>
    <property type="evidence" value="ECO:0007669"/>
    <property type="project" value="TreeGrafter"/>
</dbReference>
<dbReference type="PANTHER" id="PTHR12258:SF5">
    <property type="entry name" value="BCDNA.GH02250-RELATED"/>
    <property type="match status" value="1"/>
</dbReference>
<evidence type="ECO:0000256" key="2">
    <source>
        <dbReference type="ARBA" id="ARBA00010971"/>
    </source>
</evidence>
<keyword evidence="6" id="KW-0472">Membrane</keyword>
<dbReference type="PANTHER" id="PTHR12258">
    <property type="entry name" value="JANUS-A/JANUS-B"/>
    <property type="match status" value="1"/>
</dbReference>
<evidence type="ECO:0000313" key="8">
    <source>
        <dbReference type="Proteomes" id="UP000668214"/>
    </source>
</evidence>
<comment type="function">
    <text evidence="1">JanA and janB regulate somatic sex differentiation.</text>
</comment>
<dbReference type="InterPro" id="IPR038596">
    <property type="entry name" value="Janus_sf"/>
</dbReference>
<dbReference type="SUPFAM" id="SSF143724">
    <property type="entry name" value="PHP14-like"/>
    <property type="match status" value="1"/>
</dbReference>
<accession>A0A836EXL9</accession>
<name>A0A836EXL9_9HYME</name>
<feature type="compositionally biased region" description="Pro residues" evidence="5">
    <location>
        <begin position="1100"/>
        <end position="1116"/>
    </location>
</feature>
<dbReference type="GO" id="GO:0101006">
    <property type="term" value="F:protein histidine phosphatase activity"/>
    <property type="evidence" value="ECO:0007669"/>
    <property type="project" value="TreeGrafter"/>
</dbReference>
<reference evidence="7" key="1">
    <citation type="submission" date="2020-02" db="EMBL/GenBank/DDBJ databases">
        <title>Relaxed selection underlies rapid genomic changes in the transitions from sociality to social parasitism in ants.</title>
        <authorList>
            <person name="Bi X."/>
        </authorList>
    </citation>
    <scope>NUCLEOTIDE SEQUENCE</scope>
    <source>
        <strain evidence="7">BGI-DK2014c</strain>
        <tissue evidence="7">Whole body</tissue>
    </source>
</reference>
<dbReference type="GO" id="GO:0007548">
    <property type="term" value="P:sex differentiation"/>
    <property type="evidence" value="ECO:0007669"/>
    <property type="project" value="UniProtKB-KW"/>
</dbReference>
<evidence type="ECO:0000256" key="3">
    <source>
        <dbReference type="ARBA" id="ARBA00022782"/>
    </source>
</evidence>
<dbReference type="InterPro" id="IPR007702">
    <property type="entry name" value="Janus"/>
</dbReference>
<feature type="transmembrane region" description="Helical" evidence="6">
    <location>
        <begin position="42"/>
        <end position="66"/>
    </location>
</feature>
<protein>
    <submittedName>
        <fullName evidence="7">JANA protein</fullName>
    </submittedName>
</protein>
<keyword evidence="6" id="KW-0812">Transmembrane</keyword>
<keyword evidence="6" id="KW-1133">Transmembrane helix</keyword>
<proteinExistence type="inferred from homology"/>
<sequence length="1138" mass="130297">MNLSSVESSENAEALLVRTVVIGQTILVNPRRPRRNDQVNELDAFVVATITTLFQWSTVLHAMLAILNMKSKGRTKCDMHDQRLSLKKVVTQLARQSCETSTSLYGELRLLVSTHTERACTFLVNLITFLLCCFLQCIRKLKSVSTNERAIFFTTAITVRSIVIFLSDIFDEVDEQIKKHAGLQANCVGGGRIEHDPDEKTIKVYGYSQGFGKADHQVSVNLLKKKYPDYNITCSDEVIKEMKQLNLFTISFEELMFICNKRRVLIAQSFRICRASDEVVKSFVYLTMFSRAAKSVVKSVGSRRIHIGEKNFKIALIGDAREISQTLSKLLRNNVKLNAFALYNVAAINRPLSFYNFDEQPSKPIPSEIPKIRKKSYLEKGNHSNAVINSTRQTDNNHQGNNGRNQTEKLVEALYRLPIAEEAPAFNSPLIPIEELMPKAGNACSRMCLYARVLGETSSSNMKTWQRDYAVPIRKWFFDLTYPSFQEYDLNFIPEAKIAKKDRSIKKTRKIEHLSYSAFVAKENNHQLLPTFLLNHGEKPARRLMKKFRNVSILPNRDTRCKGAEKSTDCSISAVLLYNKLRLLHEIYGRIKFPLSSLNFINYKRENHHEVGSFNRDSETTDDTLNVVEQENWIRRTCSKIKSILPDLQAKIRFHSTTASDSYCSENIFVVNQVIPFSDIISNAILFTSRDDEADKSRAGIRRKIEEFCMQRKKTLKNREKLCEKREKKSQKREKRTDCIGKIKWAGKKQNAVSCKKRKSSCDEKYPRDCHIPCEAEIQKDPCKPKKDTYPQSENLTVKISKSEIIAERRESSSMTSAVKITGSGKPIESNRIQTNRDFLSIINSCQQFTGINFVKDFQQDFNLTVNHKDCSDFSFLHNHFVAHPCYCSNQSDESEKSKLSYAANFHDDYFPQGEEYEDEIGTDEQQLDKKIKKPGKEPPIVDDEYDNFEPMLLFENNKYVNGGPLTRFITRVHFSSIEELTEPDRIMLMSEKVSDKDAIENWETLIEKVAEFKRRNENRNNKSMNRSYFLYESKDHSEGGGPRALVGITARLLRKCSKILHELIRKNQQAVSGRVLRLGEPDCGEDSPAEPKNSSCGPPEGPCQPVEPPGYPSKPKPQKKSFSVQCPPKKPCKKEKC</sequence>
<dbReference type="Pfam" id="PF05005">
    <property type="entry name" value="Ocnus"/>
    <property type="match status" value="1"/>
</dbReference>
<dbReference type="GO" id="GO:0030154">
    <property type="term" value="P:cell differentiation"/>
    <property type="evidence" value="ECO:0007669"/>
    <property type="project" value="UniProtKB-KW"/>
</dbReference>
<evidence type="ECO:0000256" key="6">
    <source>
        <dbReference type="SAM" id="Phobius"/>
    </source>
</evidence>
<feature type="non-terminal residue" evidence="7">
    <location>
        <position position="1138"/>
    </location>
</feature>
<feature type="non-terminal residue" evidence="7">
    <location>
        <position position="1"/>
    </location>
</feature>
<evidence type="ECO:0000256" key="5">
    <source>
        <dbReference type="SAM" id="MobiDB-lite"/>
    </source>
</evidence>
<keyword evidence="8" id="KW-1185">Reference proteome</keyword>
<keyword evidence="3" id="KW-0221">Differentiation</keyword>
<evidence type="ECO:0000313" key="7">
    <source>
        <dbReference type="EMBL" id="KAG5322244.1"/>
    </source>
</evidence>
<gene>
    <name evidence="7" type="primary">Jana</name>
    <name evidence="7" type="ORF">G6Z78_0010002</name>
</gene>